<keyword evidence="3 7" id="KW-0694">RNA-binding</keyword>
<evidence type="ECO:0000256" key="7">
    <source>
        <dbReference type="HAMAP-Rule" id="MF_00382"/>
    </source>
</evidence>
<dbReference type="GO" id="GO:0003735">
    <property type="term" value="F:structural constituent of ribosome"/>
    <property type="evidence" value="ECO:0007669"/>
    <property type="project" value="InterPro"/>
</dbReference>
<dbReference type="NCBIfam" id="TIGR01032">
    <property type="entry name" value="rplT_bact"/>
    <property type="match status" value="1"/>
</dbReference>
<dbReference type="Proteomes" id="UP000824107">
    <property type="component" value="Unassembled WGS sequence"/>
</dbReference>
<comment type="caution">
    <text evidence="9">The sequence shown here is derived from an EMBL/GenBank/DDBJ whole genome shotgun (WGS) entry which is preliminary data.</text>
</comment>
<dbReference type="GO" id="GO:0006412">
    <property type="term" value="P:translation"/>
    <property type="evidence" value="ECO:0007669"/>
    <property type="project" value="InterPro"/>
</dbReference>
<evidence type="ECO:0000256" key="8">
    <source>
        <dbReference type="RuleBase" id="RU000560"/>
    </source>
</evidence>
<evidence type="ECO:0000256" key="1">
    <source>
        <dbReference type="ARBA" id="ARBA00007698"/>
    </source>
</evidence>
<dbReference type="GO" id="GO:1990904">
    <property type="term" value="C:ribonucleoprotein complex"/>
    <property type="evidence" value="ECO:0007669"/>
    <property type="project" value="UniProtKB-KW"/>
</dbReference>
<evidence type="ECO:0000256" key="5">
    <source>
        <dbReference type="ARBA" id="ARBA00023274"/>
    </source>
</evidence>
<dbReference type="EMBL" id="DVNC01000011">
    <property type="protein sequence ID" value="HIU52650.1"/>
    <property type="molecule type" value="Genomic_DNA"/>
</dbReference>
<evidence type="ECO:0000256" key="4">
    <source>
        <dbReference type="ARBA" id="ARBA00022980"/>
    </source>
</evidence>
<dbReference type="SUPFAM" id="SSF74731">
    <property type="entry name" value="Ribosomal protein L20"/>
    <property type="match status" value="1"/>
</dbReference>
<dbReference type="Pfam" id="PF00453">
    <property type="entry name" value="Ribosomal_L20"/>
    <property type="match status" value="1"/>
</dbReference>
<dbReference type="AlphaFoldDB" id="A0A9D1M2V4"/>
<reference evidence="9" key="1">
    <citation type="submission" date="2020-10" db="EMBL/GenBank/DDBJ databases">
        <authorList>
            <person name="Gilroy R."/>
        </authorList>
    </citation>
    <scope>NUCLEOTIDE SEQUENCE</scope>
    <source>
        <strain evidence="9">ChiW3-316</strain>
    </source>
</reference>
<dbReference type="GO" id="GO:0019843">
    <property type="term" value="F:rRNA binding"/>
    <property type="evidence" value="ECO:0007669"/>
    <property type="project" value="UniProtKB-UniRule"/>
</dbReference>
<proteinExistence type="inferred from homology"/>
<dbReference type="CDD" id="cd07026">
    <property type="entry name" value="Ribosomal_L20"/>
    <property type="match status" value="1"/>
</dbReference>
<dbReference type="Gene3D" id="1.10.1900.20">
    <property type="entry name" value="Ribosomal protein L20"/>
    <property type="match status" value="1"/>
</dbReference>
<keyword evidence="4 7" id="KW-0689">Ribosomal protein</keyword>
<comment type="similarity">
    <text evidence="1 7 8">Belongs to the bacterial ribosomal protein bL20 family.</text>
</comment>
<accession>A0A9D1M2V4</accession>
<evidence type="ECO:0000313" key="9">
    <source>
        <dbReference type="EMBL" id="HIU52650.1"/>
    </source>
</evidence>
<dbReference type="PROSITE" id="PS00937">
    <property type="entry name" value="RIBOSOMAL_L20"/>
    <property type="match status" value="1"/>
</dbReference>
<evidence type="ECO:0000256" key="6">
    <source>
        <dbReference type="ARBA" id="ARBA00035172"/>
    </source>
</evidence>
<keyword evidence="2 7" id="KW-0699">rRNA-binding</keyword>
<reference evidence="9" key="2">
    <citation type="journal article" date="2021" name="PeerJ">
        <title>Extensive microbial diversity within the chicken gut microbiome revealed by metagenomics and culture.</title>
        <authorList>
            <person name="Gilroy R."/>
            <person name="Ravi A."/>
            <person name="Getino M."/>
            <person name="Pursley I."/>
            <person name="Horton D.L."/>
            <person name="Alikhan N.F."/>
            <person name="Baker D."/>
            <person name="Gharbi K."/>
            <person name="Hall N."/>
            <person name="Watson M."/>
            <person name="Adriaenssens E.M."/>
            <person name="Foster-Nyarko E."/>
            <person name="Jarju S."/>
            <person name="Secka A."/>
            <person name="Antonio M."/>
            <person name="Oren A."/>
            <person name="Chaudhuri R.R."/>
            <person name="La Ragione R."/>
            <person name="Hildebrand F."/>
            <person name="Pallen M.J."/>
        </authorList>
    </citation>
    <scope>NUCLEOTIDE SEQUENCE</scope>
    <source>
        <strain evidence="9">ChiW3-316</strain>
    </source>
</reference>
<dbReference type="HAMAP" id="MF_00382">
    <property type="entry name" value="Ribosomal_bL20"/>
    <property type="match status" value="1"/>
</dbReference>
<protein>
    <recommendedName>
        <fullName evidence="6 7">Large ribosomal subunit protein bL20</fullName>
    </recommendedName>
</protein>
<dbReference type="GO" id="GO:0005840">
    <property type="term" value="C:ribosome"/>
    <property type="evidence" value="ECO:0007669"/>
    <property type="project" value="UniProtKB-KW"/>
</dbReference>
<dbReference type="GO" id="GO:0000027">
    <property type="term" value="P:ribosomal large subunit assembly"/>
    <property type="evidence" value="ECO:0007669"/>
    <property type="project" value="UniProtKB-UniRule"/>
</dbReference>
<sequence length="119" mass="13547">MSRVKRGVTARARHKKVLAMAKGYRGRSKNVFRVAVEKVEKGLQYAYRDRKAKKRSFRALWIQRINAATRLHDMTYSRFISGLNKAGIELDRKVLADIALKEPANFAKLVEAAKSALSK</sequence>
<evidence type="ECO:0000256" key="3">
    <source>
        <dbReference type="ARBA" id="ARBA00022884"/>
    </source>
</evidence>
<evidence type="ECO:0000256" key="2">
    <source>
        <dbReference type="ARBA" id="ARBA00022730"/>
    </source>
</evidence>
<gene>
    <name evidence="7 9" type="primary">rplT</name>
    <name evidence="9" type="ORF">IAD20_01050</name>
</gene>
<dbReference type="InterPro" id="IPR049946">
    <property type="entry name" value="RIBOSOMAL_L20_CS"/>
</dbReference>
<dbReference type="PANTHER" id="PTHR10986">
    <property type="entry name" value="39S RIBOSOMAL PROTEIN L20"/>
    <property type="match status" value="1"/>
</dbReference>
<dbReference type="InterPro" id="IPR035566">
    <property type="entry name" value="Ribosomal_protein_bL20_C"/>
</dbReference>
<name>A0A9D1M2V4_9PROT</name>
<keyword evidence="5 7" id="KW-0687">Ribonucleoprotein</keyword>
<comment type="function">
    <text evidence="7 8">Binds directly to 23S ribosomal RNA and is necessary for the in vitro assembly process of the 50S ribosomal subunit. It is not involved in the protein synthesizing functions of that subunit.</text>
</comment>
<evidence type="ECO:0000313" key="10">
    <source>
        <dbReference type="Proteomes" id="UP000824107"/>
    </source>
</evidence>
<dbReference type="FunFam" id="1.10.1900.20:FF:000001">
    <property type="entry name" value="50S ribosomal protein L20"/>
    <property type="match status" value="1"/>
</dbReference>
<dbReference type="PRINTS" id="PR00062">
    <property type="entry name" value="RIBOSOMALL20"/>
</dbReference>
<dbReference type="InterPro" id="IPR005813">
    <property type="entry name" value="Ribosomal_bL20"/>
</dbReference>
<dbReference type="Gene3D" id="6.10.160.10">
    <property type="match status" value="1"/>
</dbReference>
<organism evidence="9 10">
    <name type="scientific">Candidatus Scatocola faecipullorum</name>
    <dbReference type="NCBI Taxonomy" id="2840917"/>
    <lineage>
        <taxon>Bacteria</taxon>
        <taxon>Pseudomonadati</taxon>
        <taxon>Pseudomonadota</taxon>
        <taxon>Alphaproteobacteria</taxon>
        <taxon>Rhodospirillales</taxon>
        <taxon>Rhodospirillaceae</taxon>
        <taxon>Rhodospirillaceae incertae sedis</taxon>
        <taxon>Candidatus Scatocola</taxon>
    </lineage>
</organism>